<evidence type="ECO:0000256" key="1">
    <source>
        <dbReference type="SAM" id="Phobius"/>
    </source>
</evidence>
<feature type="transmembrane region" description="Helical" evidence="1">
    <location>
        <begin position="29"/>
        <end position="48"/>
    </location>
</feature>
<dbReference type="EMBL" id="VHIR01000021">
    <property type="protein sequence ID" value="TQE42635.1"/>
    <property type="molecule type" value="Genomic_DNA"/>
</dbReference>
<dbReference type="RefSeq" id="WP_066491778.1">
    <property type="nucleotide sequence ID" value="NZ_JADPQA010000017.1"/>
</dbReference>
<organism evidence="2 3">
    <name type="scientific">Corynebacterium phoceense</name>
    <dbReference type="NCBI Taxonomy" id="1686286"/>
    <lineage>
        <taxon>Bacteria</taxon>
        <taxon>Bacillati</taxon>
        <taxon>Actinomycetota</taxon>
        <taxon>Actinomycetes</taxon>
        <taxon>Mycobacteriales</taxon>
        <taxon>Corynebacteriaceae</taxon>
        <taxon>Corynebacterium</taxon>
    </lineage>
</organism>
<keyword evidence="1" id="KW-0472">Membrane</keyword>
<keyword evidence="3" id="KW-1185">Reference proteome</keyword>
<evidence type="ECO:0000313" key="2">
    <source>
        <dbReference type="EMBL" id="TQE42635.1"/>
    </source>
</evidence>
<sequence>MATAQPAPRSTGTASRATRQKAGAFDLRNVIGALMGIYSIILLLSYFFLDPGINPETGALKNATDNLWMGLALLAASVIFLAWAKLRPIIIETPVKATSADTAAVREQR</sequence>
<dbReference type="Proteomes" id="UP000318080">
    <property type="component" value="Unassembled WGS sequence"/>
</dbReference>
<dbReference type="AlphaFoldDB" id="A0A540R4G1"/>
<keyword evidence="1" id="KW-0812">Transmembrane</keyword>
<name>A0A540R4G1_9CORY</name>
<reference evidence="2 3" key="1">
    <citation type="submission" date="2019-06" db="EMBL/GenBank/DDBJ databases">
        <title>Draft genome of C. phoceense Strain 272.</title>
        <authorList>
            <person name="Pacheco L.G.C."/>
            <person name="Barberis C.M."/>
            <person name="Almuzara M.N."/>
            <person name="Traglia G.M."/>
            <person name="Santos C.S."/>
            <person name="Rocha D.J.P.G."/>
            <person name="Aguiar E.R.G.R."/>
            <person name="Vay C.A."/>
        </authorList>
    </citation>
    <scope>NUCLEOTIDE SEQUENCE [LARGE SCALE GENOMIC DNA]</scope>
    <source>
        <strain evidence="2 3">272</strain>
    </source>
</reference>
<accession>A0A540R4G1</accession>
<keyword evidence="1" id="KW-1133">Transmembrane helix</keyword>
<evidence type="ECO:0000313" key="3">
    <source>
        <dbReference type="Proteomes" id="UP000318080"/>
    </source>
</evidence>
<protein>
    <recommendedName>
        <fullName evidence="4">Cell wall anchor protein</fullName>
    </recommendedName>
</protein>
<dbReference type="GeneID" id="79853694"/>
<gene>
    <name evidence="2" type="ORF">EJK80_11460</name>
</gene>
<feature type="transmembrane region" description="Helical" evidence="1">
    <location>
        <begin position="68"/>
        <end position="86"/>
    </location>
</feature>
<evidence type="ECO:0008006" key="4">
    <source>
        <dbReference type="Google" id="ProtNLM"/>
    </source>
</evidence>
<comment type="caution">
    <text evidence="2">The sequence shown here is derived from an EMBL/GenBank/DDBJ whole genome shotgun (WGS) entry which is preliminary data.</text>
</comment>
<proteinExistence type="predicted"/>
<dbReference type="STRING" id="1686286.GCA_900092335_02567"/>